<accession>A0A7T4B1Y3</accession>
<dbReference type="CDD" id="cd16014">
    <property type="entry name" value="PLC"/>
    <property type="match status" value="1"/>
</dbReference>
<dbReference type="PANTHER" id="PTHR31956:SF36">
    <property type="entry name" value="NON-HEMOLYTIC PHOSPHOLIPASE C"/>
    <property type="match status" value="1"/>
</dbReference>
<keyword evidence="3" id="KW-0378">Hydrolase</keyword>
<dbReference type="EC" id="3.1.4.3" evidence="2"/>
<proteinExistence type="inferred from homology"/>
<evidence type="ECO:0000313" key="5">
    <source>
        <dbReference type="EMBL" id="QQB34188.1"/>
    </source>
</evidence>
<dbReference type="GO" id="GO:0016042">
    <property type="term" value="P:lipid catabolic process"/>
    <property type="evidence" value="ECO:0007669"/>
    <property type="project" value="InterPro"/>
</dbReference>
<feature type="domain" description="Bacterial phospholipase C C-terminal" evidence="4">
    <location>
        <begin position="530"/>
        <end position="617"/>
    </location>
</feature>
<dbReference type="RefSeq" id="WP_198484399.1">
    <property type="nucleotide sequence ID" value="NZ_CP065997.1"/>
</dbReference>
<dbReference type="Proteomes" id="UP000595231">
    <property type="component" value="Chromosome"/>
</dbReference>
<dbReference type="PROSITE" id="PS51318">
    <property type="entry name" value="TAT"/>
    <property type="match status" value="1"/>
</dbReference>
<feature type="domain" description="Bacterial phospholipase C C-terminal" evidence="4">
    <location>
        <begin position="629"/>
        <end position="711"/>
    </location>
</feature>
<evidence type="ECO:0000256" key="1">
    <source>
        <dbReference type="ARBA" id="ARBA00009717"/>
    </source>
</evidence>
<gene>
    <name evidence="5" type="ORF">I6I07_26860</name>
</gene>
<reference evidence="5 6" key="1">
    <citation type="submission" date="2020-12" db="EMBL/GenBank/DDBJ databases">
        <title>FDA dAtabase for Regulatory Grade micrObial Sequences (FDA-ARGOS): Supporting development and validation of Infectious Disease Dx tests.</title>
        <authorList>
            <person name="Sproer C."/>
            <person name="Gronow S."/>
            <person name="Severitt S."/>
            <person name="Schroder I."/>
            <person name="Tallon L."/>
            <person name="Sadzewicz L."/>
            <person name="Zhao X."/>
            <person name="Boylan J."/>
            <person name="Ott S."/>
            <person name="Bowen H."/>
            <person name="Vavikolanu K."/>
            <person name="Mehta A."/>
            <person name="Aluvathingal J."/>
            <person name="Nadendla S."/>
            <person name="Lowell S."/>
            <person name="Myers T."/>
            <person name="Yan Y."/>
            <person name="Sichtig H."/>
        </authorList>
    </citation>
    <scope>NUCLEOTIDE SEQUENCE [LARGE SCALE GENOMIC DNA]</scope>
    <source>
        <strain evidence="5 6">FDAARGOS_1050</strain>
    </source>
</reference>
<evidence type="ECO:0000313" key="6">
    <source>
        <dbReference type="Proteomes" id="UP000595231"/>
    </source>
</evidence>
<evidence type="ECO:0000256" key="3">
    <source>
        <dbReference type="ARBA" id="ARBA00022801"/>
    </source>
</evidence>
<organism evidence="5 6">
    <name type="scientific">Achromobacter deleyi</name>
    <dbReference type="NCBI Taxonomy" id="1353891"/>
    <lineage>
        <taxon>Bacteria</taxon>
        <taxon>Pseudomonadati</taxon>
        <taxon>Pseudomonadota</taxon>
        <taxon>Betaproteobacteria</taxon>
        <taxon>Burkholderiales</taxon>
        <taxon>Alcaligenaceae</taxon>
        <taxon>Achromobacter</taxon>
    </lineage>
</organism>
<dbReference type="PANTHER" id="PTHR31956">
    <property type="entry name" value="NON-SPECIFIC PHOSPHOLIPASE C4-RELATED"/>
    <property type="match status" value="1"/>
</dbReference>
<dbReference type="Gene3D" id="3.40.720.10">
    <property type="entry name" value="Alkaline Phosphatase, subunit A"/>
    <property type="match status" value="2"/>
</dbReference>
<protein>
    <recommendedName>
        <fullName evidence="2">phospholipase C</fullName>
        <ecNumber evidence="2">3.1.4.3</ecNumber>
    </recommendedName>
</protein>
<dbReference type="InterPro" id="IPR008475">
    <property type="entry name" value="PLipase_C_C"/>
</dbReference>
<dbReference type="Pfam" id="PF04185">
    <property type="entry name" value="Phosphoesterase"/>
    <property type="match status" value="1"/>
</dbReference>
<dbReference type="AlphaFoldDB" id="A0A7T4B1Y3"/>
<evidence type="ECO:0000256" key="2">
    <source>
        <dbReference type="ARBA" id="ARBA00012018"/>
    </source>
</evidence>
<name>A0A7T4B1Y3_9BURK</name>
<dbReference type="GO" id="GO:0034480">
    <property type="term" value="F:phosphatidylcholine phospholipase C activity"/>
    <property type="evidence" value="ECO:0007669"/>
    <property type="project" value="UniProtKB-EC"/>
</dbReference>
<dbReference type="EMBL" id="CP065997">
    <property type="protein sequence ID" value="QQB34188.1"/>
    <property type="molecule type" value="Genomic_DNA"/>
</dbReference>
<sequence length="726" mass="79911">MTSHKDPIHAGKRRFLRNAAASGAGLTALSMFPPAIRRALAIPANNRTGTINDVEHVVILMQENRSFDMYFGSFKGVRGFGDRITVPLPQNRSVWEQTNGTRVVLPYHLDSTKGNAQRVSGTPHDYLDAQNAWDGGRLYQWPRYKQNQSMGYYTRQELGFQYALAEAFTLCDAYHCASHGGTNTNRLFHWTGTNDPLAQGNGPSTRNQWDGLGASTIGWTWKTYPERLQEAGVSWKVYQNLPDNFTDNPLAGFRQFRKAYELSGNDPTAGNPSPPAWTPAADAANPLYKGVANTMASDNGLLQGFRDDVLNGSLPQVSWIVAPAAYSEHPGPSSPVQGAWYIQETLNALTANPDVWSKTVLLVNFDENDGFFDHVPSPAAPSLNPDGSMAGASTINTDLERHIKPSQQDAADNRVYGPGPRVPMYIVSPWSRGGWVNSQAFDHTSVLRFLEARFGVAEKNISAYRRAVLGDLTSAFNFATPNNEQLPDLTLLTKAQADQTRADQQALAQVPLPDTATQAKPKQETGVRYSRALPYELHTSGRAQPGTSAMWLVFANTGSAAAVFHVYDRLHLDRLPRRYAVEPGKQLEGSWDAAADGGKYDLWVMGPNGYLRHFAGDLALARTEELGAEIRVCYDIANGDVYTSFINNGKKPCTFVVTPNAYYTNNEKWTLTVPAGSQVEQSWSLKASGAWFDFTARLNEDPAYIRRFAGRVETGKPSVTDPAMGQ</sequence>
<dbReference type="InterPro" id="IPR006311">
    <property type="entry name" value="TAT_signal"/>
</dbReference>
<evidence type="ECO:0000259" key="4">
    <source>
        <dbReference type="Pfam" id="PF05506"/>
    </source>
</evidence>
<dbReference type="InterPro" id="IPR007312">
    <property type="entry name" value="Phosphoesterase"/>
</dbReference>
<dbReference type="NCBIfam" id="TIGR03396">
    <property type="entry name" value="PC_PLC"/>
    <property type="match status" value="1"/>
</dbReference>
<comment type="similarity">
    <text evidence="1">Belongs to the bacterial phospholipase C family.</text>
</comment>
<dbReference type="InterPro" id="IPR017850">
    <property type="entry name" value="Alkaline_phosphatase_core_sf"/>
</dbReference>
<dbReference type="InterPro" id="IPR017767">
    <property type="entry name" value="PC-PLC"/>
</dbReference>
<dbReference type="Pfam" id="PF05506">
    <property type="entry name" value="PLipase_C_C"/>
    <property type="match status" value="2"/>
</dbReference>